<feature type="region of interest" description="Disordered" evidence="1">
    <location>
        <begin position="85"/>
        <end position="284"/>
    </location>
</feature>
<sequence>MGSDPGYRVSHMTVARKQVTMCDEQVRHGANTGISYNIHAFVPRRRFGVIHLKRAFFGADRVRCGVGEGYKVIVGSSRIRELVGSTATDLTSPGRRWRKQTAEHQQTRGHGHDLGLPKPMETAGNRRLLVEAEPRRGRRWPGELGGGRPLSDEVAAARHGSAREAAGQHGGLHSRRPCGSREARRASKRAVARGLVELGGGSRNPAEKRPQGRRGWRGRARRAAQSNKTQRGGGQATRRRRTGEGKVEMVQGRLGRQCGRHGRMRGGSGEFLRAFRAGQGRDAR</sequence>
<reference evidence="2" key="1">
    <citation type="journal article" date="2013" name="Nature">
        <title>Draft genome of the wheat A-genome progenitor Triticum urartu.</title>
        <authorList>
            <person name="Ling H.Q."/>
            <person name="Zhao S."/>
            <person name="Liu D."/>
            <person name="Wang J."/>
            <person name="Sun H."/>
            <person name="Zhang C."/>
            <person name="Fan H."/>
            <person name="Li D."/>
            <person name="Dong L."/>
            <person name="Tao Y."/>
            <person name="Gao C."/>
            <person name="Wu H."/>
            <person name="Li Y."/>
            <person name="Cui Y."/>
            <person name="Guo X."/>
            <person name="Zheng S."/>
            <person name="Wang B."/>
            <person name="Yu K."/>
            <person name="Liang Q."/>
            <person name="Yang W."/>
            <person name="Lou X."/>
            <person name="Chen J."/>
            <person name="Feng M."/>
            <person name="Jian J."/>
            <person name="Zhang X."/>
            <person name="Luo G."/>
            <person name="Jiang Y."/>
            <person name="Liu J."/>
            <person name="Wang Z."/>
            <person name="Sha Y."/>
            <person name="Zhang B."/>
            <person name="Wu H."/>
            <person name="Tang D."/>
            <person name="Shen Q."/>
            <person name="Xue P."/>
            <person name="Zou S."/>
            <person name="Wang X."/>
            <person name="Liu X."/>
            <person name="Wang F."/>
            <person name="Yang Y."/>
            <person name="An X."/>
            <person name="Dong Z."/>
            <person name="Zhang K."/>
            <person name="Zhang X."/>
            <person name="Luo M.C."/>
            <person name="Dvorak J."/>
            <person name="Tong Y."/>
            <person name="Wang J."/>
            <person name="Yang H."/>
            <person name="Li Z."/>
            <person name="Wang D."/>
            <person name="Zhang A."/>
            <person name="Wang J."/>
        </authorList>
    </citation>
    <scope>NUCLEOTIDE SEQUENCE</scope>
</reference>
<accession>M7ZC40</accession>
<feature type="compositionally biased region" description="Basic and acidic residues" evidence="1">
    <location>
        <begin position="100"/>
        <end position="115"/>
    </location>
</feature>
<feature type="compositionally biased region" description="Low complexity" evidence="1">
    <location>
        <begin position="157"/>
        <end position="167"/>
    </location>
</feature>
<gene>
    <name evidence="2" type="ORF">TRIUR3_26662</name>
</gene>
<name>M7ZC40_TRIUA</name>
<organism evidence="2">
    <name type="scientific">Triticum urartu</name>
    <name type="common">Red wild einkorn</name>
    <name type="synonym">Crithodium urartu</name>
    <dbReference type="NCBI Taxonomy" id="4572"/>
    <lineage>
        <taxon>Eukaryota</taxon>
        <taxon>Viridiplantae</taxon>
        <taxon>Streptophyta</taxon>
        <taxon>Embryophyta</taxon>
        <taxon>Tracheophyta</taxon>
        <taxon>Spermatophyta</taxon>
        <taxon>Magnoliopsida</taxon>
        <taxon>Liliopsida</taxon>
        <taxon>Poales</taxon>
        <taxon>Poaceae</taxon>
        <taxon>BOP clade</taxon>
        <taxon>Pooideae</taxon>
        <taxon>Triticodae</taxon>
        <taxon>Triticeae</taxon>
        <taxon>Triticinae</taxon>
        <taxon>Triticum</taxon>
    </lineage>
</organism>
<protein>
    <submittedName>
        <fullName evidence="2">Uncharacterized protein</fullName>
    </submittedName>
</protein>
<proteinExistence type="predicted"/>
<dbReference type="AlphaFoldDB" id="M7ZC40"/>
<evidence type="ECO:0000313" key="2">
    <source>
        <dbReference type="EMBL" id="EMS57617.1"/>
    </source>
</evidence>
<evidence type="ECO:0000256" key="1">
    <source>
        <dbReference type="SAM" id="MobiDB-lite"/>
    </source>
</evidence>
<feature type="compositionally biased region" description="Basic residues" evidence="1">
    <location>
        <begin position="211"/>
        <end position="222"/>
    </location>
</feature>
<dbReference type="EMBL" id="KD142537">
    <property type="protein sequence ID" value="EMS57617.1"/>
    <property type="molecule type" value="Genomic_DNA"/>
</dbReference>